<accession>A0A371EMK5</accession>
<feature type="compositionally biased region" description="Basic and acidic residues" evidence="1">
    <location>
        <begin position="1"/>
        <end position="14"/>
    </location>
</feature>
<evidence type="ECO:0000256" key="1">
    <source>
        <dbReference type="SAM" id="MobiDB-lite"/>
    </source>
</evidence>
<dbReference type="EMBL" id="QJKJ01013063">
    <property type="protein sequence ID" value="RDX67291.1"/>
    <property type="molecule type" value="Genomic_DNA"/>
</dbReference>
<evidence type="ECO:0000313" key="3">
    <source>
        <dbReference type="EMBL" id="RDX67291.1"/>
    </source>
</evidence>
<dbReference type="OrthoDB" id="1922084at2759"/>
<feature type="non-terminal residue" evidence="3">
    <location>
        <position position="1"/>
    </location>
</feature>
<dbReference type="PANTHER" id="PTHR24559">
    <property type="entry name" value="TRANSPOSON TY3-I GAG-POL POLYPROTEIN"/>
    <property type="match status" value="1"/>
</dbReference>
<feature type="compositionally biased region" description="Polar residues" evidence="1">
    <location>
        <begin position="58"/>
        <end position="75"/>
    </location>
</feature>
<dbReference type="InterPro" id="IPR043502">
    <property type="entry name" value="DNA/RNA_pol_sf"/>
</dbReference>
<comment type="caution">
    <text evidence="3">The sequence shown here is derived from an EMBL/GenBank/DDBJ whole genome shotgun (WGS) entry which is preliminary data.</text>
</comment>
<evidence type="ECO:0000313" key="4">
    <source>
        <dbReference type="Proteomes" id="UP000257109"/>
    </source>
</evidence>
<dbReference type="SUPFAM" id="SSF56672">
    <property type="entry name" value="DNA/RNA polymerases"/>
    <property type="match status" value="1"/>
</dbReference>
<dbReference type="InterPro" id="IPR000477">
    <property type="entry name" value="RT_dom"/>
</dbReference>
<dbReference type="AlphaFoldDB" id="A0A371EMK5"/>
<dbReference type="Pfam" id="PF00078">
    <property type="entry name" value="RVT_1"/>
    <property type="match status" value="1"/>
</dbReference>
<dbReference type="Gene3D" id="3.10.10.10">
    <property type="entry name" value="HIV Type 1 Reverse Transcriptase, subunit A, domain 1"/>
    <property type="match status" value="1"/>
</dbReference>
<gene>
    <name evidence="3" type="primary">pol</name>
    <name evidence="3" type="ORF">CR513_53851</name>
</gene>
<dbReference type="InterPro" id="IPR053134">
    <property type="entry name" value="RNA-dir_DNA_polymerase"/>
</dbReference>
<evidence type="ECO:0000259" key="2">
    <source>
        <dbReference type="Pfam" id="PF00078"/>
    </source>
</evidence>
<keyword evidence="4" id="KW-1185">Reference proteome</keyword>
<sequence>MKTETISAKEDQMKVRAKATVPSGSDIKAKQREGTDSILSRITPVRRSRPNQPKAEVMTTNLVPSSTQDGQPDSKANTEKSPSPPPLIELKPLPKHLKYAYMDKEQQLPIIIAHNLQQEQEDKLLDILKQHTKAIGWKLSDLPVTKLLATGIIYPILDSQWVSLVQVVPKKSRMTVMKNQHDELATRKDHFPLSFIDQVLEKLSGRSHYCFLDGFSGYMQIHIALEDQHKTTFTCPFGTFAYTCIPFVLYNASSTFQRYMTSIFLDLLQECMEVFMDDFMVYADSFEACLENLSKVLKRCVDTNLMLNFEKCHFMVIEEIMLGHLVSNRGIEVDKSKIDIISSLSNPTSVREVRSFLGRASFYKRFIKNFSKLSLPLSKLL</sequence>
<dbReference type="Gene3D" id="3.30.70.270">
    <property type="match status" value="2"/>
</dbReference>
<reference evidence="3" key="1">
    <citation type="submission" date="2018-05" db="EMBL/GenBank/DDBJ databases">
        <title>Draft genome of Mucuna pruriens seed.</title>
        <authorList>
            <person name="Nnadi N.E."/>
            <person name="Vos R."/>
            <person name="Hasami M.H."/>
            <person name="Devisetty U.K."/>
            <person name="Aguiy J.C."/>
        </authorList>
    </citation>
    <scope>NUCLEOTIDE SEQUENCE [LARGE SCALE GENOMIC DNA]</scope>
    <source>
        <strain evidence="3">JCA_2017</strain>
    </source>
</reference>
<organism evidence="3 4">
    <name type="scientific">Mucuna pruriens</name>
    <name type="common">Velvet bean</name>
    <name type="synonym">Dolichos pruriens</name>
    <dbReference type="NCBI Taxonomy" id="157652"/>
    <lineage>
        <taxon>Eukaryota</taxon>
        <taxon>Viridiplantae</taxon>
        <taxon>Streptophyta</taxon>
        <taxon>Embryophyta</taxon>
        <taxon>Tracheophyta</taxon>
        <taxon>Spermatophyta</taxon>
        <taxon>Magnoliopsida</taxon>
        <taxon>eudicotyledons</taxon>
        <taxon>Gunneridae</taxon>
        <taxon>Pentapetalae</taxon>
        <taxon>rosids</taxon>
        <taxon>fabids</taxon>
        <taxon>Fabales</taxon>
        <taxon>Fabaceae</taxon>
        <taxon>Papilionoideae</taxon>
        <taxon>50 kb inversion clade</taxon>
        <taxon>NPAAA clade</taxon>
        <taxon>indigoferoid/millettioid clade</taxon>
        <taxon>Phaseoleae</taxon>
        <taxon>Mucuna</taxon>
    </lineage>
</organism>
<dbReference type="InterPro" id="IPR043128">
    <property type="entry name" value="Rev_trsase/Diguanyl_cyclase"/>
</dbReference>
<dbReference type="PANTHER" id="PTHR24559:SF444">
    <property type="entry name" value="REVERSE TRANSCRIPTASE DOMAIN-CONTAINING PROTEIN"/>
    <property type="match status" value="1"/>
</dbReference>
<dbReference type="CDD" id="cd01647">
    <property type="entry name" value="RT_LTR"/>
    <property type="match status" value="1"/>
</dbReference>
<dbReference type="Proteomes" id="UP000257109">
    <property type="component" value="Unassembled WGS sequence"/>
</dbReference>
<proteinExistence type="predicted"/>
<feature type="domain" description="Reverse transcriptase" evidence="2">
    <location>
        <begin position="187"/>
        <end position="316"/>
    </location>
</feature>
<protein>
    <submittedName>
        <fullName evidence="3">Retrovirus-related Pol polyprotein from transposon opus</fullName>
    </submittedName>
</protein>
<name>A0A371EMK5_MUCPR</name>
<feature type="region of interest" description="Disordered" evidence="1">
    <location>
        <begin position="1"/>
        <end position="90"/>
    </location>
</feature>